<organism evidence="5 6">
    <name type="scientific">Elsinoe ampelina</name>
    <dbReference type="NCBI Taxonomy" id="302913"/>
    <lineage>
        <taxon>Eukaryota</taxon>
        <taxon>Fungi</taxon>
        <taxon>Dikarya</taxon>
        <taxon>Ascomycota</taxon>
        <taxon>Pezizomycotina</taxon>
        <taxon>Dothideomycetes</taxon>
        <taxon>Dothideomycetidae</taxon>
        <taxon>Myriangiales</taxon>
        <taxon>Elsinoaceae</taxon>
        <taxon>Elsinoe</taxon>
    </lineage>
</organism>
<dbReference type="Gene3D" id="3.40.50.1820">
    <property type="entry name" value="alpha/beta hydrolase"/>
    <property type="match status" value="1"/>
</dbReference>
<evidence type="ECO:0000256" key="1">
    <source>
        <dbReference type="ARBA" id="ARBA00005964"/>
    </source>
</evidence>
<dbReference type="AlphaFoldDB" id="A0A6A6GK58"/>
<name>A0A6A6GK58_9PEZI</name>
<dbReference type="Proteomes" id="UP000799538">
    <property type="component" value="Unassembled WGS sequence"/>
</dbReference>
<dbReference type="OrthoDB" id="408631at2759"/>
<evidence type="ECO:0000313" key="6">
    <source>
        <dbReference type="Proteomes" id="UP000799538"/>
    </source>
</evidence>
<dbReference type="SUPFAM" id="SSF53474">
    <property type="entry name" value="alpha/beta-Hydrolases"/>
    <property type="match status" value="1"/>
</dbReference>
<evidence type="ECO:0000259" key="4">
    <source>
        <dbReference type="Pfam" id="PF00135"/>
    </source>
</evidence>
<protein>
    <recommendedName>
        <fullName evidence="3">Carboxylic ester hydrolase</fullName>
        <ecNumber evidence="3">3.1.1.-</ecNumber>
    </recommendedName>
</protein>
<dbReference type="GO" id="GO:0016787">
    <property type="term" value="F:hydrolase activity"/>
    <property type="evidence" value="ECO:0007669"/>
    <property type="project" value="UniProtKB-KW"/>
</dbReference>
<dbReference type="Pfam" id="PF00135">
    <property type="entry name" value="COesterase"/>
    <property type="match status" value="1"/>
</dbReference>
<dbReference type="EMBL" id="ML992503">
    <property type="protein sequence ID" value="KAF2226116.1"/>
    <property type="molecule type" value="Genomic_DNA"/>
</dbReference>
<dbReference type="InterPro" id="IPR019819">
    <property type="entry name" value="Carboxylesterase_B_CS"/>
</dbReference>
<dbReference type="PROSITE" id="PS00941">
    <property type="entry name" value="CARBOXYLESTERASE_B_2"/>
    <property type="match status" value="1"/>
</dbReference>
<dbReference type="EC" id="3.1.1.-" evidence="3"/>
<keyword evidence="2 3" id="KW-0378">Hydrolase</keyword>
<reference evidence="6" key="1">
    <citation type="journal article" date="2020" name="Stud. Mycol.">
        <title>101 Dothideomycetes genomes: A test case for predicting lifestyles and emergence of pathogens.</title>
        <authorList>
            <person name="Haridas S."/>
            <person name="Albert R."/>
            <person name="Binder M."/>
            <person name="Bloem J."/>
            <person name="LaButti K."/>
            <person name="Salamov A."/>
            <person name="Andreopoulos B."/>
            <person name="Baker S."/>
            <person name="Barry K."/>
            <person name="Bills G."/>
            <person name="Bluhm B."/>
            <person name="Cannon C."/>
            <person name="Castanera R."/>
            <person name="Culley D."/>
            <person name="Daum C."/>
            <person name="Ezra D."/>
            <person name="Gonzalez J."/>
            <person name="Henrissat B."/>
            <person name="Kuo A."/>
            <person name="Liang C."/>
            <person name="Lipzen A."/>
            <person name="Lutzoni F."/>
            <person name="Magnuson J."/>
            <person name="Mondo S."/>
            <person name="Nolan M."/>
            <person name="Ohm R."/>
            <person name="Pangilinan J."/>
            <person name="Park H.-J."/>
            <person name="Ramirez L."/>
            <person name="Alfaro M."/>
            <person name="Sun H."/>
            <person name="Tritt A."/>
            <person name="Yoshinaga Y."/>
            <person name="Zwiers L.-H."/>
            <person name="Turgeon B."/>
            <person name="Goodwin S."/>
            <person name="Spatafora J."/>
            <person name="Crous P."/>
            <person name="Grigoriev I."/>
        </authorList>
    </citation>
    <scope>NUCLEOTIDE SEQUENCE [LARGE SCALE GENOMIC DNA]</scope>
    <source>
        <strain evidence="6">CECT 20119</strain>
    </source>
</reference>
<evidence type="ECO:0000313" key="5">
    <source>
        <dbReference type="EMBL" id="KAF2226116.1"/>
    </source>
</evidence>
<comment type="similarity">
    <text evidence="1 3">Belongs to the type-B carboxylesterase/lipase family.</text>
</comment>
<dbReference type="PROSITE" id="PS00122">
    <property type="entry name" value="CARBOXYLESTERASE_B_1"/>
    <property type="match status" value="1"/>
</dbReference>
<sequence length="562" mass="61641">MFSHHSWYTAASVLLLLFSETSNAHPGSSGSSRRPPTATVRNGTFTGRYLPEYDEDLFLSVPFAQPPVGDLRFRHPQSLNTTWTGQKLVTEWGPDCIGYGSDDWANPRAFSEDCLTLSIVRPAGTRPNAGLPVGFWIHGGGGTQGGGNDPRYNTSFIVQQSVENKQPIIAINVNYRKQTWGFISGKEIAAEGSLNNAYFDQRLALHWIQENIAAFGGDPGKVTIWGESAGATSAGVQMIAYGGRDDGLFRGVVYQSGSPARGYANISAWQPTYDNITKATGCDSSADTLACLRRLPVDQLSSIFNSSVTAGGIFGGTVDGDLLVGSGLDQMRNGQFVRVPMLQGRNHDEGTMWRKEGVNNDTDWEKWLQSSGYNASVIANLNVLYPDIPEIGIPATLIGRPTDPKLGSQYKRTCALAGDVRQHAPRRFMTQMCAKYGVNTYSYHFNVFPAGVAAATGVTHFAEVAWVFDNTLGVGYQNAVAFPPFAGKPRIYYDMAKWMSRMWASFIHDLDPNYRGLPVSWPMYTNASKVNLVMDVNATRPLYIEPDIYRAEAIDFVQKLLA</sequence>
<dbReference type="InterPro" id="IPR050309">
    <property type="entry name" value="Type-B_Carboxylest/Lipase"/>
</dbReference>
<evidence type="ECO:0000256" key="2">
    <source>
        <dbReference type="ARBA" id="ARBA00022801"/>
    </source>
</evidence>
<feature type="domain" description="Carboxylesterase type B" evidence="4">
    <location>
        <begin position="36"/>
        <end position="535"/>
    </location>
</feature>
<dbReference type="InterPro" id="IPR002018">
    <property type="entry name" value="CarbesteraseB"/>
</dbReference>
<keyword evidence="3" id="KW-0732">Signal</keyword>
<evidence type="ECO:0000256" key="3">
    <source>
        <dbReference type="RuleBase" id="RU361235"/>
    </source>
</evidence>
<accession>A0A6A6GK58</accession>
<dbReference type="InterPro" id="IPR029058">
    <property type="entry name" value="AB_hydrolase_fold"/>
</dbReference>
<proteinExistence type="inferred from homology"/>
<gene>
    <name evidence="5" type="ORF">BDZ85DRAFT_213903</name>
</gene>
<feature type="signal peptide" evidence="3">
    <location>
        <begin position="1"/>
        <end position="24"/>
    </location>
</feature>
<keyword evidence="6" id="KW-1185">Reference proteome</keyword>
<dbReference type="InterPro" id="IPR019826">
    <property type="entry name" value="Carboxylesterase_B_AS"/>
</dbReference>
<feature type="chain" id="PRO_5025707018" description="Carboxylic ester hydrolase" evidence="3">
    <location>
        <begin position="25"/>
        <end position="562"/>
    </location>
</feature>
<dbReference type="PANTHER" id="PTHR11559">
    <property type="entry name" value="CARBOXYLESTERASE"/>
    <property type="match status" value="1"/>
</dbReference>